<dbReference type="OrthoDB" id="9799122at2"/>
<organism evidence="2 3">
    <name type="scientific">Pedobacter lusitanus</name>
    <dbReference type="NCBI Taxonomy" id="1503925"/>
    <lineage>
        <taxon>Bacteria</taxon>
        <taxon>Pseudomonadati</taxon>
        <taxon>Bacteroidota</taxon>
        <taxon>Sphingobacteriia</taxon>
        <taxon>Sphingobacteriales</taxon>
        <taxon>Sphingobacteriaceae</taxon>
        <taxon>Pedobacter</taxon>
    </lineage>
</organism>
<protein>
    <submittedName>
        <fullName evidence="2">Contig29, whole genome shotgun sequence</fullName>
    </submittedName>
</protein>
<dbReference type="RefSeq" id="WP_041880362.1">
    <property type="nucleotide sequence ID" value="NZ_CP157278.1"/>
</dbReference>
<dbReference type="AlphaFoldDB" id="A0A0D0GNR1"/>
<comment type="caution">
    <text evidence="2">The sequence shown here is derived from an EMBL/GenBank/DDBJ whole genome shotgun (WGS) entry which is preliminary data.</text>
</comment>
<sequence>MKVDIWSDVNCPFCYIGKRKFELALEQFEHKDQVEVEWHSFELDPNAETRPELNAYDYLAEKKGQSREWSVQMHQQVIAAAAEVGLKFDFDQVVIANSFNAHRLIQLAKSKGLDNEIEEQLFIAHFTEGKNIDDDAVLIATGKAAGLDQHEIETLLAGDAFTSEVRTDEQIAQQIGISGVPFFILDQKLAVSGAQPPSTFLGALEQAWSKNESATKDAE</sequence>
<proteinExistence type="predicted"/>
<dbReference type="PANTHER" id="PTHR13887">
    <property type="entry name" value="GLUTATHIONE S-TRANSFERASE KAPPA"/>
    <property type="match status" value="1"/>
</dbReference>
<dbReference type="EMBL" id="JXRA01000029">
    <property type="protein sequence ID" value="KIO77795.1"/>
    <property type="molecule type" value="Genomic_DNA"/>
</dbReference>
<dbReference type="CDD" id="cd03024">
    <property type="entry name" value="DsbA_FrnE"/>
    <property type="match status" value="1"/>
</dbReference>
<evidence type="ECO:0000313" key="3">
    <source>
        <dbReference type="Proteomes" id="UP000032049"/>
    </source>
</evidence>
<dbReference type="InterPro" id="IPR036249">
    <property type="entry name" value="Thioredoxin-like_sf"/>
</dbReference>
<name>A0A0D0GNR1_9SPHI</name>
<dbReference type="InterPro" id="IPR001853">
    <property type="entry name" value="DSBA-like_thioredoxin_dom"/>
</dbReference>
<dbReference type="Pfam" id="PF01323">
    <property type="entry name" value="DSBA"/>
    <property type="match status" value="1"/>
</dbReference>
<reference evidence="2 3" key="1">
    <citation type="submission" date="2015-01" db="EMBL/GenBank/DDBJ databases">
        <title>Draft genome sequence of Pedobacter sp. NL19 isolated from sludge of an effluent treatment pond in an abandoned uranium mine.</title>
        <authorList>
            <person name="Santos T."/>
            <person name="Caetano T."/>
            <person name="Covas C."/>
            <person name="Cruz A."/>
            <person name="Mendo S."/>
        </authorList>
    </citation>
    <scope>NUCLEOTIDE SEQUENCE [LARGE SCALE GENOMIC DNA]</scope>
    <source>
        <strain evidence="2 3">NL19</strain>
    </source>
</reference>
<evidence type="ECO:0000313" key="2">
    <source>
        <dbReference type="EMBL" id="KIO77795.1"/>
    </source>
</evidence>
<dbReference type="GO" id="GO:0016491">
    <property type="term" value="F:oxidoreductase activity"/>
    <property type="evidence" value="ECO:0007669"/>
    <property type="project" value="InterPro"/>
</dbReference>
<dbReference type="Proteomes" id="UP000032049">
    <property type="component" value="Unassembled WGS sequence"/>
</dbReference>
<evidence type="ECO:0000259" key="1">
    <source>
        <dbReference type="Pfam" id="PF01323"/>
    </source>
</evidence>
<dbReference type="STRING" id="1503925.TH53_07720"/>
<accession>A0A0D0GNR1</accession>
<dbReference type="PANTHER" id="PTHR13887:SF41">
    <property type="entry name" value="THIOREDOXIN SUPERFAMILY PROTEIN"/>
    <property type="match status" value="1"/>
</dbReference>
<dbReference type="SUPFAM" id="SSF52833">
    <property type="entry name" value="Thioredoxin-like"/>
    <property type="match status" value="1"/>
</dbReference>
<dbReference type="Gene3D" id="3.40.30.10">
    <property type="entry name" value="Glutaredoxin"/>
    <property type="match status" value="1"/>
</dbReference>
<feature type="domain" description="DSBA-like thioredoxin" evidence="1">
    <location>
        <begin position="3"/>
        <end position="204"/>
    </location>
</feature>
<keyword evidence="3" id="KW-1185">Reference proteome</keyword>
<gene>
    <name evidence="2" type="ORF">TH53_07720</name>
</gene>